<feature type="non-terminal residue" evidence="2">
    <location>
        <position position="55"/>
    </location>
</feature>
<keyword evidence="3" id="KW-1185">Reference proteome</keyword>
<name>A0AAW2ADD1_CULAL</name>
<evidence type="ECO:0000313" key="2">
    <source>
        <dbReference type="EMBL" id="KAK9971043.1"/>
    </source>
</evidence>
<accession>A0AAW2ADD1</accession>
<organism evidence="2 3">
    <name type="scientific">Culter alburnus</name>
    <name type="common">Topmouth culter</name>
    <dbReference type="NCBI Taxonomy" id="194366"/>
    <lineage>
        <taxon>Eukaryota</taxon>
        <taxon>Metazoa</taxon>
        <taxon>Chordata</taxon>
        <taxon>Craniata</taxon>
        <taxon>Vertebrata</taxon>
        <taxon>Euteleostomi</taxon>
        <taxon>Actinopterygii</taxon>
        <taxon>Neopterygii</taxon>
        <taxon>Teleostei</taxon>
        <taxon>Ostariophysi</taxon>
        <taxon>Cypriniformes</taxon>
        <taxon>Xenocyprididae</taxon>
        <taxon>Xenocypridinae</taxon>
        <taxon>Culter</taxon>
    </lineage>
</organism>
<sequence length="55" mass="6094">MKPGQIQPEPRLTRPVTPLFSSPQVTQTNYGFIKKEQEQNGPPPGPIERAPVPVD</sequence>
<evidence type="ECO:0000313" key="3">
    <source>
        <dbReference type="Proteomes" id="UP001479290"/>
    </source>
</evidence>
<evidence type="ECO:0000256" key="1">
    <source>
        <dbReference type="SAM" id="MobiDB-lite"/>
    </source>
</evidence>
<dbReference type="AlphaFoldDB" id="A0AAW2ADD1"/>
<gene>
    <name evidence="2" type="ORF">ABG768_026939</name>
</gene>
<feature type="compositionally biased region" description="Polar residues" evidence="1">
    <location>
        <begin position="19"/>
        <end position="30"/>
    </location>
</feature>
<feature type="region of interest" description="Disordered" evidence="1">
    <location>
        <begin position="1"/>
        <end position="55"/>
    </location>
</feature>
<comment type="caution">
    <text evidence="2">The sequence shown here is derived from an EMBL/GenBank/DDBJ whole genome shotgun (WGS) entry which is preliminary data.</text>
</comment>
<reference evidence="2 3" key="1">
    <citation type="submission" date="2024-05" db="EMBL/GenBank/DDBJ databases">
        <title>A high-quality chromosomal-level genome assembly of Topmouth culter (Culter alburnus).</title>
        <authorList>
            <person name="Zhao H."/>
        </authorList>
    </citation>
    <scope>NUCLEOTIDE SEQUENCE [LARGE SCALE GENOMIC DNA]</scope>
    <source>
        <strain evidence="2">CATC2023</strain>
        <tissue evidence="2">Muscle</tissue>
    </source>
</reference>
<dbReference type="Proteomes" id="UP001479290">
    <property type="component" value="Unassembled WGS sequence"/>
</dbReference>
<protein>
    <submittedName>
        <fullName evidence="2">Uncharacterized protein</fullName>
    </submittedName>
</protein>
<proteinExistence type="predicted"/>
<dbReference type="EMBL" id="JAWDJR010000008">
    <property type="protein sequence ID" value="KAK9971043.1"/>
    <property type="molecule type" value="Genomic_DNA"/>
</dbReference>